<sequence>MKILVKIAFIVTIFSVSSIESSHPHYSFRCLENGEIDLFGLHNESKIAIVDKCTNERLKADKFNVFTIPRRCLNTSQENTTTVNIKVFDPTISYIKYPWPVPLLPTRSYEGGLGIQYFTINCKHISDDGVSKTAVRVFQNKIYDVLPENYMEVGSVEMRFKAVNDINFPDINTIYVGDEFFMYIKYKGSQTYSVVPKKCIAFKGTMISAGENQVELWDWSKSPNKCTQAKELLESFSIASPTVIYAKMYGFRFADSSFITIQCEVGVYPDQQKLLCSDDGMKAASTNVESSRRRREIDDIEIKTKFAFAKLHVFDNKDIYLMENKSGKKGGNTGLWIIICVCVCLSIESI</sequence>
<dbReference type="OMA" id="ESSHPHY"/>
<dbReference type="Proteomes" id="UP000005408">
    <property type="component" value="Unassembled WGS sequence"/>
</dbReference>
<evidence type="ECO:0008006" key="4">
    <source>
        <dbReference type="Google" id="ProtNLM"/>
    </source>
</evidence>
<dbReference type="EnsemblMetazoa" id="G34270.1">
    <property type="protein sequence ID" value="G34270.1:cds"/>
    <property type="gene ID" value="G34270"/>
</dbReference>
<keyword evidence="3" id="KW-1185">Reference proteome</keyword>
<evidence type="ECO:0000313" key="3">
    <source>
        <dbReference type="Proteomes" id="UP000005408"/>
    </source>
</evidence>
<feature type="signal peptide" evidence="1">
    <location>
        <begin position="1"/>
        <end position="18"/>
    </location>
</feature>
<accession>A0A8W8MLY2</accession>
<dbReference type="OrthoDB" id="6186506at2759"/>
<feature type="chain" id="PRO_5036500077" description="ZP domain-containing protein" evidence="1">
    <location>
        <begin position="19"/>
        <end position="350"/>
    </location>
</feature>
<evidence type="ECO:0000313" key="2">
    <source>
        <dbReference type="EnsemblMetazoa" id="G34270.1:cds"/>
    </source>
</evidence>
<keyword evidence="1" id="KW-0732">Signal</keyword>
<organism evidence="2 3">
    <name type="scientific">Magallana gigas</name>
    <name type="common">Pacific oyster</name>
    <name type="synonym">Crassostrea gigas</name>
    <dbReference type="NCBI Taxonomy" id="29159"/>
    <lineage>
        <taxon>Eukaryota</taxon>
        <taxon>Metazoa</taxon>
        <taxon>Spiralia</taxon>
        <taxon>Lophotrochozoa</taxon>
        <taxon>Mollusca</taxon>
        <taxon>Bivalvia</taxon>
        <taxon>Autobranchia</taxon>
        <taxon>Pteriomorphia</taxon>
        <taxon>Ostreida</taxon>
        <taxon>Ostreoidea</taxon>
        <taxon>Ostreidae</taxon>
        <taxon>Magallana</taxon>
    </lineage>
</organism>
<proteinExistence type="predicted"/>
<name>A0A8W8MLY2_MAGGI</name>
<evidence type="ECO:0000256" key="1">
    <source>
        <dbReference type="SAM" id="SignalP"/>
    </source>
</evidence>
<reference evidence="2" key="1">
    <citation type="submission" date="2022-08" db="UniProtKB">
        <authorList>
            <consortium name="EnsemblMetazoa"/>
        </authorList>
    </citation>
    <scope>IDENTIFICATION</scope>
    <source>
        <strain evidence="2">05x7-T-G4-1.051#20</strain>
    </source>
</reference>
<dbReference type="AlphaFoldDB" id="A0A8W8MLY2"/>
<protein>
    <recommendedName>
        <fullName evidence="4">ZP domain-containing protein</fullName>
    </recommendedName>
</protein>